<dbReference type="InterPro" id="IPR016181">
    <property type="entry name" value="Acyl_CoA_acyltransferase"/>
</dbReference>
<dbReference type="PROSITE" id="PS51186">
    <property type="entry name" value="GNAT"/>
    <property type="match status" value="1"/>
</dbReference>
<dbReference type="RefSeq" id="WP_350242915.1">
    <property type="nucleotide sequence ID" value="NZ_CP158299.1"/>
</dbReference>
<dbReference type="PANTHER" id="PTHR13947:SF37">
    <property type="entry name" value="LD18367P"/>
    <property type="match status" value="1"/>
</dbReference>
<dbReference type="CDD" id="cd04301">
    <property type="entry name" value="NAT_SF"/>
    <property type="match status" value="1"/>
</dbReference>
<dbReference type="EMBL" id="CP158299">
    <property type="protein sequence ID" value="XBV84878.1"/>
    <property type="molecule type" value="Genomic_DNA"/>
</dbReference>
<dbReference type="InterPro" id="IPR000182">
    <property type="entry name" value="GNAT_dom"/>
</dbReference>
<organism evidence="3">
    <name type="scientific">Deinococcus sonorensis KR-87</name>
    <dbReference type="NCBI Taxonomy" id="694439"/>
    <lineage>
        <taxon>Bacteria</taxon>
        <taxon>Thermotogati</taxon>
        <taxon>Deinococcota</taxon>
        <taxon>Deinococci</taxon>
        <taxon>Deinococcales</taxon>
        <taxon>Deinococcaceae</taxon>
        <taxon>Deinococcus</taxon>
    </lineage>
</organism>
<dbReference type="KEGG" id="dsc:ABOD76_15725"/>
<dbReference type="SUPFAM" id="SSF55729">
    <property type="entry name" value="Acyl-CoA N-acyltransferases (Nat)"/>
    <property type="match status" value="1"/>
</dbReference>
<dbReference type="AlphaFoldDB" id="A0AAU7U8R6"/>
<dbReference type="PANTHER" id="PTHR13947">
    <property type="entry name" value="GNAT FAMILY N-ACETYLTRANSFERASE"/>
    <property type="match status" value="1"/>
</dbReference>
<accession>A0AAU7U8R6</accession>
<name>A0AAU7U8R6_9DEIO</name>
<dbReference type="Gene3D" id="3.40.630.30">
    <property type="match status" value="1"/>
</dbReference>
<sequence length="160" mass="17218">MTNNSAVEDIQMDEHTKIRAVTPADYRAVLKVMTDAGLDTDGVMVLGTTYWLMERDGQPVGAIGLEHGDGVSLLRGAAVAPSARGQGLGRALVMSAVTHAQLRGDRAIYMFSTGGDWETFGFTQIPLAIVMADIPDAPQVTHYRSHATRPGSTTWMRSLT</sequence>
<feature type="domain" description="N-acetyltransferase" evidence="2">
    <location>
        <begin position="16"/>
        <end position="150"/>
    </location>
</feature>
<gene>
    <name evidence="3" type="ORF">ABOD76_15725</name>
</gene>
<protein>
    <submittedName>
        <fullName evidence="3">GNAT family N-acetyltransferase</fullName>
    </submittedName>
</protein>
<dbReference type="GO" id="GO:0008080">
    <property type="term" value="F:N-acetyltransferase activity"/>
    <property type="evidence" value="ECO:0007669"/>
    <property type="project" value="InterPro"/>
</dbReference>
<dbReference type="Pfam" id="PF00583">
    <property type="entry name" value="Acetyltransf_1"/>
    <property type="match status" value="1"/>
</dbReference>
<evidence type="ECO:0000256" key="1">
    <source>
        <dbReference type="ARBA" id="ARBA00022679"/>
    </source>
</evidence>
<dbReference type="InterPro" id="IPR050769">
    <property type="entry name" value="NAT_camello-type"/>
</dbReference>
<evidence type="ECO:0000259" key="2">
    <source>
        <dbReference type="PROSITE" id="PS51186"/>
    </source>
</evidence>
<evidence type="ECO:0000313" key="3">
    <source>
        <dbReference type="EMBL" id="XBV84878.1"/>
    </source>
</evidence>
<proteinExistence type="predicted"/>
<reference evidence="3" key="1">
    <citation type="submission" date="2024-06" db="EMBL/GenBank/DDBJ databases">
        <title>Draft Genome Sequence of Deinococcus sonorensis Type Strain KR-87, a Biofilm Producing Representative of the Genus Deinococcus.</title>
        <authorList>
            <person name="Boren L.S."/>
            <person name="Grosso R.A."/>
            <person name="Hugenberg-Cox A.N."/>
            <person name="Hill J.T.E."/>
            <person name="Albert C.M."/>
            <person name="Tuohy J.M."/>
        </authorList>
    </citation>
    <scope>NUCLEOTIDE SEQUENCE</scope>
    <source>
        <strain evidence="3">KR-87</strain>
    </source>
</reference>
<keyword evidence="1" id="KW-0808">Transferase</keyword>